<accession>A0A068NP99</accession>
<reference evidence="4 5" key="1">
    <citation type="journal article" date="2014" name="PLoS ONE">
        <title>The first complete genome sequence of the class fimbriimonadia in the phylum armatimonadetes.</title>
        <authorList>
            <person name="Hu Z.Y."/>
            <person name="Wang Y.Z."/>
            <person name="Im W.T."/>
            <person name="Wang S.Y."/>
            <person name="Zhao G.P."/>
            <person name="Zheng H.J."/>
            <person name="Quan Z.X."/>
        </authorList>
    </citation>
    <scope>NUCLEOTIDE SEQUENCE [LARGE SCALE GENOMIC DNA]</scope>
    <source>
        <strain evidence="4">Gsoil 348</strain>
    </source>
</reference>
<dbReference type="AlphaFoldDB" id="A0A068NP99"/>
<dbReference type="KEGG" id="fgi:OP10G_2020"/>
<dbReference type="Proteomes" id="UP000027982">
    <property type="component" value="Chromosome"/>
</dbReference>
<feature type="compositionally biased region" description="Low complexity" evidence="1">
    <location>
        <begin position="343"/>
        <end position="355"/>
    </location>
</feature>
<keyword evidence="2" id="KW-1133">Transmembrane helix</keyword>
<sequence>MNAILLDLVVKSVAVSLCGLLAAAFLRNGSAAARHLVLVLTLAGLLALPIASALLPRWQVPFVRIEVAAPPVESSSAVRSSVAQAPAPDVPPLAIAWGLVAGALALRVMLSLARLRRMESRLSMAGHPALQSAVTEHCRRSGRHVLLLEGKPSEPPMMWGHFRPVLLLPSDAADWPTERLCSVVLHELAHVERGDWLASMTAQLTCALYWFNPLVWVVARQIAKESENAADDRVLGGGLPATQYASHLLEVLRDLRRSQPAADAALAMARPGVLDGRLRAILEERRCRRPVRGAAALGMVSVLSGIVVAIGAAGPTIVRQVANGSGPSVAVEVQPPSAVVTHSAGNGSRSASGSSIVNAPEPRTRKPNRLVSHRPKPVQVARRKPVTPAANTLAVSNGKHSIILSGEPENLDVKIDDLVGIATKAGNQEAAKGMEEARREMKNGFEEARKEVATQTPDAASRKFAESTIKAVEKSVSASLDSVKKGLLGGKVPKVKPLRIPKQDRKDPPSG</sequence>
<protein>
    <submittedName>
        <fullName evidence="4">TonB family protein</fullName>
    </submittedName>
</protein>
<feature type="region of interest" description="Disordered" evidence="1">
    <location>
        <begin position="488"/>
        <end position="511"/>
    </location>
</feature>
<name>A0A068NP99_FIMGI</name>
<dbReference type="PANTHER" id="PTHR34978:SF3">
    <property type="entry name" value="SLR0241 PROTEIN"/>
    <property type="match status" value="1"/>
</dbReference>
<feature type="compositionally biased region" description="Basic residues" evidence="1">
    <location>
        <begin position="365"/>
        <end position="385"/>
    </location>
</feature>
<feature type="compositionally biased region" description="Basic and acidic residues" evidence="1">
    <location>
        <begin position="501"/>
        <end position="511"/>
    </location>
</feature>
<dbReference type="PANTHER" id="PTHR34978">
    <property type="entry name" value="POSSIBLE SENSOR-TRANSDUCER PROTEIN BLAR"/>
    <property type="match status" value="1"/>
</dbReference>
<organism evidence="4 5">
    <name type="scientific">Fimbriimonas ginsengisoli Gsoil 348</name>
    <dbReference type="NCBI Taxonomy" id="661478"/>
    <lineage>
        <taxon>Bacteria</taxon>
        <taxon>Bacillati</taxon>
        <taxon>Armatimonadota</taxon>
        <taxon>Fimbriimonadia</taxon>
        <taxon>Fimbriimonadales</taxon>
        <taxon>Fimbriimonadaceae</taxon>
        <taxon>Fimbriimonas</taxon>
    </lineage>
</organism>
<feature type="transmembrane region" description="Helical" evidence="2">
    <location>
        <begin position="6"/>
        <end position="25"/>
    </location>
</feature>
<proteinExistence type="predicted"/>
<dbReference type="OrthoDB" id="9804799at2"/>
<dbReference type="InterPro" id="IPR052173">
    <property type="entry name" value="Beta-lactam_resp_regulator"/>
</dbReference>
<keyword evidence="2" id="KW-0812">Transmembrane</keyword>
<dbReference type="EMBL" id="CP007139">
    <property type="protein sequence ID" value="AIE85388.1"/>
    <property type="molecule type" value="Genomic_DNA"/>
</dbReference>
<dbReference type="InterPro" id="IPR008756">
    <property type="entry name" value="Peptidase_M56"/>
</dbReference>
<dbReference type="eggNOG" id="COG4219">
    <property type="taxonomic scope" value="Bacteria"/>
</dbReference>
<evidence type="ECO:0000256" key="1">
    <source>
        <dbReference type="SAM" id="MobiDB-lite"/>
    </source>
</evidence>
<evidence type="ECO:0000313" key="4">
    <source>
        <dbReference type="EMBL" id="AIE85388.1"/>
    </source>
</evidence>
<keyword evidence="2" id="KW-0472">Membrane</keyword>
<gene>
    <name evidence="4" type="ORF">OP10G_2020</name>
</gene>
<feature type="transmembrane region" description="Helical" evidence="2">
    <location>
        <begin position="294"/>
        <end position="313"/>
    </location>
</feature>
<evidence type="ECO:0000313" key="5">
    <source>
        <dbReference type="Proteomes" id="UP000027982"/>
    </source>
</evidence>
<evidence type="ECO:0000259" key="3">
    <source>
        <dbReference type="Pfam" id="PF05569"/>
    </source>
</evidence>
<dbReference type="RefSeq" id="WP_025226037.1">
    <property type="nucleotide sequence ID" value="NZ_CP007139.1"/>
</dbReference>
<dbReference type="STRING" id="661478.OP10G_2020"/>
<keyword evidence="5" id="KW-1185">Reference proteome</keyword>
<dbReference type="Pfam" id="PF05569">
    <property type="entry name" value="Peptidase_M56"/>
    <property type="match status" value="1"/>
</dbReference>
<dbReference type="CDD" id="cd07341">
    <property type="entry name" value="M56_BlaR1_MecR1_like"/>
    <property type="match status" value="1"/>
</dbReference>
<feature type="region of interest" description="Disordered" evidence="1">
    <location>
        <begin position="340"/>
        <end position="385"/>
    </location>
</feature>
<feature type="transmembrane region" description="Helical" evidence="2">
    <location>
        <begin position="94"/>
        <end position="115"/>
    </location>
</feature>
<evidence type="ECO:0000256" key="2">
    <source>
        <dbReference type="SAM" id="Phobius"/>
    </source>
</evidence>
<feature type="transmembrane region" description="Helical" evidence="2">
    <location>
        <begin position="37"/>
        <end position="55"/>
    </location>
</feature>
<dbReference type="HOGENOM" id="CLU_532915_0_0_0"/>
<feature type="domain" description="Peptidase M56" evidence="3">
    <location>
        <begin position="11"/>
        <end position="280"/>
    </location>
</feature>